<reference evidence="2 3" key="1">
    <citation type="journal article" date="2022" name="Syst. Appl. Microbiol.">
        <title>Natronocalculus amylovorans gen. nov., sp. nov., and Natranaeroarchaeum aerophilus sp. nov., dominant culturable amylolytic natronoarchaea from hypersaline soda lakes in southwestern Siberia.</title>
        <authorList>
            <person name="Sorokin D.Y."/>
            <person name="Elcheninov A.G."/>
            <person name="Khizhniak T.V."/>
            <person name="Koenen M."/>
            <person name="Bale N.J."/>
            <person name="Damste J.S.S."/>
            <person name="Kublanov I.V."/>
        </authorList>
    </citation>
    <scope>NUCLEOTIDE SEQUENCE [LARGE SCALE GENOMIC DNA]</scope>
    <source>
        <strain evidence="2 3">AArc-St1-1</strain>
    </source>
</reference>
<dbReference type="InterPro" id="IPR055687">
    <property type="entry name" value="DUF7263"/>
</dbReference>
<accession>A0AAE3FT80</accession>
<protein>
    <submittedName>
        <fullName evidence="2">Uncharacterized protein</fullName>
    </submittedName>
</protein>
<keyword evidence="1" id="KW-0472">Membrane</keyword>
<sequence length="231" mass="24241">MQGDSPARGQANLVALAVAVVVLTAALGVGLAIADGAFGDAERDATERATAASLAETLVHPDSSLSARHNVLNASAVAQFESQDIDTRHTGLEAHDVTVRLDDETLATTGDTTAGTTIRRVVLVEERQSATRMPGLSGAGDPAVTLPRRTDRVVLTLDPNDDTTVSTVRIDERVELHNESGLAGEHEVTVSPLETATLGIEANGELSEGDVRIEYFPVRTRSAVLEVTVDA</sequence>
<evidence type="ECO:0000313" key="2">
    <source>
        <dbReference type="EMBL" id="MCL9814174.1"/>
    </source>
</evidence>
<comment type="caution">
    <text evidence="2">The sequence shown here is derived from an EMBL/GenBank/DDBJ whole genome shotgun (WGS) entry which is preliminary data.</text>
</comment>
<evidence type="ECO:0000256" key="1">
    <source>
        <dbReference type="SAM" id="Phobius"/>
    </source>
</evidence>
<dbReference type="Pfam" id="PF23924">
    <property type="entry name" value="DUF7263"/>
    <property type="match status" value="1"/>
</dbReference>
<dbReference type="Proteomes" id="UP001202674">
    <property type="component" value="Unassembled WGS sequence"/>
</dbReference>
<evidence type="ECO:0000313" key="3">
    <source>
        <dbReference type="Proteomes" id="UP001202674"/>
    </source>
</evidence>
<proteinExistence type="predicted"/>
<dbReference type="AlphaFoldDB" id="A0AAE3FT80"/>
<keyword evidence="3" id="KW-1185">Reference proteome</keyword>
<keyword evidence="1" id="KW-0812">Transmembrane</keyword>
<organism evidence="2 3">
    <name type="scientific">Natranaeroarchaeum aerophilus</name>
    <dbReference type="NCBI Taxonomy" id="2917711"/>
    <lineage>
        <taxon>Archaea</taxon>
        <taxon>Methanobacteriati</taxon>
        <taxon>Methanobacteriota</taxon>
        <taxon>Stenosarchaea group</taxon>
        <taxon>Halobacteria</taxon>
        <taxon>Halobacteriales</taxon>
        <taxon>Natronoarchaeaceae</taxon>
        <taxon>Natranaeroarchaeum</taxon>
    </lineage>
</organism>
<gene>
    <name evidence="2" type="ORF">AArcSt11_10970</name>
</gene>
<keyword evidence="1" id="KW-1133">Transmembrane helix</keyword>
<name>A0AAE3FT80_9EURY</name>
<dbReference type="RefSeq" id="WP_250597052.1">
    <property type="nucleotide sequence ID" value="NZ_JAKRVY010000006.1"/>
</dbReference>
<dbReference type="EMBL" id="JAKRVY010000006">
    <property type="protein sequence ID" value="MCL9814174.1"/>
    <property type="molecule type" value="Genomic_DNA"/>
</dbReference>
<feature type="transmembrane region" description="Helical" evidence="1">
    <location>
        <begin position="12"/>
        <end position="34"/>
    </location>
</feature>